<dbReference type="KEGG" id="fam:OYT1_ch0040"/>
<feature type="domain" description="Methyltransferase type 11" evidence="9">
    <location>
        <begin position="51"/>
        <end position="153"/>
    </location>
</feature>
<keyword evidence="4 8" id="KW-0489">Methyltransferase</keyword>
<evidence type="ECO:0000256" key="2">
    <source>
        <dbReference type="ARBA" id="ARBA00004746"/>
    </source>
</evidence>
<dbReference type="HAMAP" id="MF_00835">
    <property type="entry name" value="BioC"/>
    <property type="match status" value="1"/>
</dbReference>
<dbReference type="GO" id="GO:0010340">
    <property type="term" value="F:carboxyl-O-methyltransferase activity"/>
    <property type="evidence" value="ECO:0007669"/>
    <property type="project" value="UniProtKB-UniRule"/>
</dbReference>
<evidence type="ECO:0000256" key="3">
    <source>
        <dbReference type="ARBA" id="ARBA00012327"/>
    </source>
</evidence>
<dbReference type="AlphaFoldDB" id="A0A2Z6G824"/>
<dbReference type="GO" id="GO:0032259">
    <property type="term" value="P:methylation"/>
    <property type="evidence" value="ECO:0007669"/>
    <property type="project" value="UniProtKB-KW"/>
</dbReference>
<evidence type="ECO:0000313" key="11">
    <source>
        <dbReference type="Proteomes" id="UP000033070"/>
    </source>
</evidence>
<dbReference type="STRING" id="1188319.OYT1_02129"/>
<keyword evidence="7 8" id="KW-0093">Biotin biosynthesis</keyword>
<proteinExistence type="inferred from homology"/>
<dbReference type="EMBL" id="AP018738">
    <property type="protein sequence ID" value="BBE49616.1"/>
    <property type="molecule type" value="Genomic_DNA"/>
</dbReference>
<comment type="pathway">
    <text evidence="2 8">Cofactor biosynthesis; biotin biosynthesis.</text>
</comment>
<evidence type="ECO:0000256" key="7">
    <source>
        <dbReference type="ARBA" id="ARBA00022756"/>
    </source>
</evidence>
<dbReference type="EC" id="2.1.1.197" evidence="3 8"/>
<evidence type="ECO:0000259" key="9">
    <source>
        <dbReference type="Pfam" id="PF08241"/>
    </source>
</evidence>
<dbReference type="InterPro" id="IPR011814">
    <property type="entry name" value="BioC"/>
</dbReference>
<dbReference type="SUPFAM" id="SSF53335">
    <property type="entry name" value="S-adenosyl-L-methionine-dependent methyltransferases"/>
    <property type="match status" value="1"/>
</dbReference>
<dbReference type="GO" id="GO:0008757">
    <property type="term" value="F:S-adenosylmethionine-dependent methyltransferase activity"/>
    <property type="evidence" value="ECO:0007669"/>
    <property type="project" value="InterPro"/>
</dbReference>
<protein>
    <recommendedName>
        <fullName evidence="3 8">Malonyl-[acyl-carrier protein] O-methyltransferase</fullName>
        <shortName evidence="8">Malonyl-ACP O-methyltransferase</shortName>
        <ecNumber evidence="3 8">2.1.1.197</ecNumber>
    </recommendedName>
    <alternativeName>
        <fullName evidence="8">Biotin synthesis protein BioC</fullName>
    </alternativeName>
</protein>
<keyword evidence="11" id="KW-1185">Reference proteome</keyword>
<gene>
    <name evidence="8" type="primary">bioC</name>
    <name evidence="10" type="ORF">OYT1_ch0040</name>
</gene>
<dbReference type="RefSeq" id="WP_062627239.1">
    <property type="nucleotide sequence ID" value="NZ_AP018738.1"/>
</dbReference>
<comment type="catalytic activity">
    <reaction evidence="1 8">
        <text>malonyl-[ACP] + S-adenosyl-L-methionine = malonyl-[ACP] methyl ester + S-adenosyl-L-homocysteine</text>
        <dbReference type="Rhea" id="RHEA:17105"/>
        <dbReference type="Rhea" id="RHEA-COMP:9623"/>
        <dbReference type="Rhea" id="RHEA-COMP:9954"/>
        <dbReference type="ChEBI" id="CHEBI:57856"/>
        <dbReference type="ChEBI" id="CHEBI:59789"/>
        <dbReference type="ChEBI" id="CHEBI:78449"/>
        <dbReference type="ChEBI" id="CHEBI:78845"/>
        <dbReference type="EC" id="2.1.1.197"/>
    </reaction>
</comment>
<evidence type="ECO:0000313" key="10">
    <source>
        <dbReference type="EMBL" id="BBE49616.1"/>
    </source>
</evidence>
<dbReference type="Proteomes" id="UP000033070">
    <property type="component" value="Chromosome"/>
</dbReference>
<dbReference type="PANTHER" id="PTHR13090">
    <property type="entry name" value="ARGININE-HYDROXYLASE NDUFAF5, MITOCHONDRIAL"/>
    <property type="match status" value="1"/>
</dbReference>
<evidence type="ECO:0000256" key="5">
    <source>
        <dbReference type="ARBA" id="ARBA00022679"/>
    </source>
</evidence>
<dbReference type="InterPro" id="IPR013216">
    <property type="entry name" value="Methyltransf_11"/>
</dbReference>
<dbReference type="PANTHER" id="PTHR13090:SF1">
    <property type="entry name" value="ARGININE-HYDROXYLASE NDUFAF5, MITOCHONDRIAL"/>
    <property type="match status" value="1"/>
</dbReference>
<dbReference type="InterPro" id="IPR029063">
    <property type="entry name" value="SAM-dependent_MTases_sf"/>
</dbReference>
<evidence type="ECO:0000256" key="6">
    <source>
        <dbReference type="ARBA" id="ARBA00022691"/>
    </source>
</evidence>
<dbReference type="NCBIfam" id="TIGR02072">
    <property type="entry name" value="BioC"/>
    <property type="match status" value="1"/>
</dbReference>
<dbReference type="GO" id="GO:0009102">
    <property type="term" value="P:biotin biosynthetic process"/>
    <property type="evidence" value="ECO:0007669"/>
    <property type="project" value="UniProtKB-UniRule"/>
</dbReference>
<evidence type="ECO:0000256" key="8">
    <source>
        <dbReference type="HAMAP-Rule" id="MF_00835"/>
    </source>
</evidence>
<organism evidence="10 11">
    <name type="scientific">Ferriphaselus amnicola</name>
    <dbReference type="NCBI Taxonomy" id="1188319"/>
    <lineage>
        <taxon>Bacteria</taxon>
        <taxon>Pseudomonadati</taxon>
        <taxon>Pseudomonadota</taxon>
        <taxon>Betaproteobacteria</taxon>
        <taxon>Nitrosomonadales</taxon>
        <taxon>Gallionellaceae</taxon>
        <taxon>Ferriphaselus</taxon>
    </lineage>
</organism>
<accession>A0A2Z6G824</accession>
<sequence length="289" mass="31947">MNEFEIDKLAVRRAFSRAATQYDAAAVLQREVCGQMLERLDLVKLQPARVLDAGCGTGWGTRQLSLRYPSAQVVALDIAYGMLQAARGDTGWWKKLFGGAKQNHLCADIEALPLAANSVELVWSNLAVQWVNDLPGALAELHRTLKVDGLLMFSTFGPDTLKELRAAFAHVDSHNHVSRFIDMHDIGDMLVGAGFAEPVMDMEMLTLTYEDMRAVMQDLKSIGAHNATAGRSNGLMGKAAWQQVMANYERFRRDGKLPATFEIVYGHAWKVPAKKSADGRAIIQTPFKL</sequence>
<dbReference type="GO" id="GO:0102130">
    <property type="term" value="F:malonyl-CoA methyltransferase activity"/>
    <property type="evidence" value="ECO:0007669"/>
    <property type="project" value="UniProtKB-EC"/>
</dbReference>
<keyword evidence="6 8" id="KW-0949">S-adenosyl-L-methionine</keyword>
<comment type="function">
    <text evidence="8">Converts the free carboxyl group of a malonyl-thioester to its methyl ester by transfer of a methyl group from S-adenosyl-L-methionine (SAM). It allows to synthesize pimeloyl-ACP via the fatty acid synthetic pathway.</text>
</comment>
<dbReference type="CDD" id="cd02440">
    <property type="entry name" value="AdoMet_MTases"/>
    <property type="match status" value="1"/>
</dbReference>
<keyword evidence="5 8" id="KW-0808">Transferase</keyword>
<dbReference type="InterPro" id="IPR050602">
    <property type="entry name" value="Malonyl-ACP_OMT"/>
</dbReference>
<dbReference type="UniPathway" id="UPA00078"/>
<evidence type="ECO:0000256" key="1">
    <source>
        <dbReference type="ARBA" id="ARBA00000852"/>
    </source>
</evidence>
<comment type="similarity">
    <text evidence="8">Belongs to the methyltransferase superfamily.</text>
</comment>
<reference evidence="10 11" key="1">
    <citation type="submission" date="2018-06" db="EMBL/GenBank/DDBJ databases">
        <title>OYT1 Genome Sequencing.</title>
        <authorList>
            <person name="Kato S."/>
            <person name="Itoh T."/>
            <person name="Ohkuma M."/>
        </authorList>
    </citation>
    <scope>NUCLEOTIDE SEQUENCE [LARGE SCALE GENOMIC DNA]</scope>
    <source>
        <strain evidence="10 11">OYT1</strain>
    </source>
</reference>
<dbReference type="Gene3D" id="3.40.50.150">
    <property type="entry name" value="Vaccinia Virus protein VP39"/>
    <property type="match status" value="1"/>
</dbReference>
<name>A0A2Z6G824_9PROT</name>
<dbReference type="Pfam" id="PF08241">
    <property type="entry name" value="Methyltransf_11"/>
    <property type="match status" value="1"/>
</dbReference>
<evidence type="ECO:0000256" key="4">
    <source>
        <dbReference type="ARBA" id="ARBA00022603"/>
    </source>
</evidence>
<dbReference type="OrthoDB" id="9760689at2"/>